<dbReference type="SMART" id="SM00360">
    <property type="entry name" value="RRM"/>
    <property type="match status" value="2"/>
</dbReference>
<dbReference type="PANTHER" id="PTHR48032">
    <property type="entry name" value="RNA-BINDING PROTEIN MUSASHI HOMOLOG RBP6"/>
    <property type="match status" value="1"/>
</dbReference>
<dbReference type="SUPFAM" id="SSF54928">
    <property type="entry name" value="RNA-binding domain, RBD"/>
    <property type="match status" value="2"/>
</dbReference>
<reference evidence="6" key="1">
    <citation type="submission" date="2019-07" db="EMBL/GenBank/DDBJ databases">
        <title>Annotation for the trematode Paragonimus miyazaki's.</title>
        <authorList>
            <person name="Choi Y.-J."/>
        </authorList>
    </citation>
    <scope>NUCLEOTIDE SEQUENCE</scope>
    <source>
        <strain evidence="6">Japan</strain>
    </source>
</reference>
<dbReference type="Pfam" id="PF00076">
    <property type="entry name" value="RRM_1"/>
    <property type="match status" value="2"/>
</dbReference>
<dbReference type="InterPro" id="IPR012677">
    <property type="entry name" value="Nucleotide-bd_a/b_plait_sf"/>
</dbReference>
<dbReference type="PANTHER" id="PTHR48032:SF6">
    <property type="entry name" value="RNA-BINDING (RRM_RBD_RNP MOTIFS) FAMILY PROTEIN"/>
    <property type="match status" value="1"/>
</dbReference>
<dbReference type="PROSITE" id="PS50102">
    <property type="entry name" value="RRM"/>
    <property type="match status" value="2"/>
</dbReference>
<dbReference type="GO" id="GO:0003729">
    <property type="term" value="F:mRNA binding"/>
    <property type="evidence" value="ECO:0007669"/>
    <property type="project" value="TreeGrafter"/>
</dbReference>
<organism evidence="6 7">
    <name type="scientific">Paragonimus skrjabini miyazakii</name>
    <dbReference type="NCBI Taxonomy" id="59628"/>
    <lineage>
        <taxon>Eukaryota</taxon>
        <taxon>Metazoa</taxon>
        <taxon>Spiralia</taxon>
        <taxon>Lophotrochozoa</taxon>
        <taxon>Platyhelminthes</taxon>
        <taxon>Trematoda</taxon>
        <taxon>Digenea</taxon>
        <taxon>Plagiorchiida</taxon>
        <taxon>Troglotremata</taxon>
        <taxon>Troglotrematidae</taxon>
        <taxon>Paragonimus</taxon>
    </lineage>
</organism>
<evidence type="ECO:0000256" key="2">
    <source>
        <dbReference type="ARBA" id="ARBA00022884"/>
    </source>
</evidence>
<dbReference type="FunFam" id="3.30.70.330:FF:000040">
    <property type="entry name" value="Heterogeneous nuclear ribonucleoprotein A2/B1"/>
    <property type="match status" value="1"/>
</dbReference>
<sequence length="318" mass="35449">MQDRKLFVGGLNPVTDDFRLREFYSKFGTVTDAVVMKDIAGRSRGFGFVTYSDPQMADVACNHRPHEIDGKVVDAKKAVPKGGAYPEPETPVCKIFVGGIRRNIRDDDLFEYFSRFGSIVEAVIMMDKETNQSRGFGFVTFNDTDSVDRVVSDSPHSLGGYPIDVKKAVAKDDMKGNRRKTTGVRSYDETGTRSTASSYSQWPQSASWSSYTAAPAAATGNYGSENFWNQPPPVDMGFYPNQSYTGGPMRDNPYRSYHLAPPYGNNVVNGYLWMLLKSTKLKNILTFVCFRFFLSGSRNIPVCLQVSKPKLNNVLCTT</sequence>
<keyword evidence="7" id="KW-1185">Reference proteome</keyword>
<feature type="domain" description="RRM" evidence="5">
    <location>
        <begin position="93"/>
        <end position="170"/>
    </location>
</feature>
<evidence type="ECO:0000256" key="1">
    <source>
        <dbReference type="ARBA" id="ARBA00022737"/>
    </source>
</evidence>
<evidence type="ECO:0000313" key="7">
    <source>
        <dbReference type="Proteomes" id="UP000822476"/>
    </source>
</evidence>
<evidence type="ECO:0000259" key="5">
    <source>
        <dbReference type="PROSITE" id="PS50102"/>
    </source>
</evidence>
<evidence type="ECO:0000256" key="3">
    <source>
        <dbReference type="PROSITE-ProRule" id="PRU00176"/>
    </source>
</evidence>
<feature type="domain" description="RRM" evidence="5">
    <location>
        <begin position="4"/>
        <end position="77"/>
    </location>
</feature>
<dbReference type="OrthoDB" id="1875751at2759"/>
<proteinExistence type="predicted"/>
<dbReference type="EMBL" id="JTDE01022247">
    <property type="protein sequence ID" value="KAF7231883.1"/>
    <property type="molecule type" value="Genomic_DNA"/>
</dbReference>
<comment type="caution">
    <text evidence="6">The sequence shown here is derived from an EMBL/GenBank/DDBJ whole genome shotgun (WGS) entry which is preliminary data.</text>
</comment>
<keyword evidence="2 3" id="KW-0694">RNA-binding</keyword>
<protein>
    <recommendedName>
        <fullName evidence="5">RRM domain-containing protein</fullName>
    </recommendedName>
</protein>
<dbReference type="GO" id="GO:0006417">
    <property type="term" value="P:regulation of translation"/>
    <property type="evidence" value="ECO:0007669"/>
    <property type="project" value="TreeGrafter"/>
</dbReference>
<dbReference type="InterPro" id="IPR035979">
    <property type="entry name" value="RBD_domain_sf"/>
</dbReference>
<keyword evidence="1" id="KW-0677">Repeat</keyword>
<evidence type="ECO:0000256" key="4">
    <source>
        <dbReference type="SAM" id="MobiDB-lite"/>
    </source>
</evidence>
<dbReference type="Proteomes" id="UP000822476">
    <property type="component" value="Unassembled WGS sequence"/>
</dbReference>
<dbReference type="AlphaFoldDB" id="A0A8S9YA61"/>
<dbReference type="InterPro" id="IPR000504">
    <property type="entry name" value="RRM_dom"/>
</dbReference>
<dbReference type="Gene3D" id="3.30.70.330">
    <property type="match status" value="2"/>
</dbReference>
<name>A0A8S9YA61_9TREM</name>
<feature type="region of interest" description="Disordered" evidence="4">
    <location>
        <begin position="173"/>
        <end position="199"/>
    </location>
</feature>
<accession>A0A8S9YA61</accession>
<evidence type="ECO:0000313" key="6">
    <source>
        <dbReference type="EMBL" id="KAF7231883.1"/>
    </source>
</evidence>
<gene>
    <name evidence="6" type="ORF">EG68_12025</name>
</gene>